<evidence type="ECO:0000256" key="4">
    <source>
        <dbReference type="PROSITE-ProRule" id="PRU00182"/>
    </source>
</evidence>
<keyword evidence="2 4" id="KW-0694">RNA-binding</keyword>
<accession>A0A7C4VHY8</accession>
<dbReference type="SUPFAM" id="SSF55174">
    <property type="entry name" value="Alpha-L RNA-binding motif"/>
    <property type="match status" value="1"/>
</dbReference>
<dbReference type="InterPro" id="IPR018496">
    <property type="entry name" value="PsdUridine_synth_RsuA/RluB_CS"/>
</dbReference>
<dbReference type="GO" id="GO:0000455">
    <property type="term" value="P:enzyme-directed rRNA pseudouridine synthesis"/>
    <property type="evidence" value="ECO:0007669"/>
    <property type="project" value="UniProtKB-ARBA"/>
</dbReference>
<dbReference type="GO" id="GO:0120159">
    <property type="term" value="F:rRNA pseudouridine synthase activity"/>
    <property type="evidence" value="ECO:0007669"/>
    <property type="project" value="UniProtKB-ARBA"/>
</dbReference>
<gene>
    <name evidence="7" type="ORF">ENK37_11480</name>
</gene>
<organism evidence="7">
    <name type="scientific">Oceanithermus profundus</name>
    <dbReference type="NCBI Taxonomy" id="187137"/>
    <lineage>
        <taxon>Bacteria</taxon>
        <taxon>Thermotogati</taxon>
        <taxon>Deinococcota</taxon>
        <taxon>Deinococci</taxon>
        <taxon>Thermales</taxon>
        <taxon>Thermaceae</taxon>
        <taxon>Oceanithermus</taxon>
    </lineage>
</organism>
<evidence type="ECO:0000256" key="3">
    <source>
        <dbReference type="ARBA" id="ARBA00023235"/>
    </source>
</evidence>
<dbReference type="InterPro" id="IPR020103">
    <property type="entry name" value="PsdUridine_synth_cat_dom_sf"/>
</dbReference>
<dbReference type="PROSITE" id="PS01149">
    <property type="entry name" value="PSI_RSU"/>
    <property type="match status" value="1"/>
</dbReference>
<evidence type="ECO:0000313" key="7">
    <source>
        <dbReference type="EMBL" id="HGY10650.1"/>
    </source>
</evidence>
<dbReference type="EMBL" id="DRPZ01000287">
    <property type="protein sequence ID" value="HGY10650.1"/>
    <property type="molecule type" value="Genomic_DNA"/>
</dbReference>
<sequence>MEERLDRVLAHLGLGTRKEVGRLIRAGAVRVDGVVVRDRGFKLDPEAAHIELHGEPLAFARHFYVLLHKPAGVLTATRSEREETVLDLLPNALWRDDLKPVGRLDRDTEGLLVLTNHGELLHRLTHPRWKVAKVYYAELASALPPDAAQRFAEGLLGFAPAGLEVLGPRAARVTLQEGKHRQVRRMFAALGAPVVYLRRERLGPLGLGDLPPGEARPLEPEEVAALREAVGLANP</sequence>
<dbReference type="Gene3D" id="3.30.70.1560">
    <property type="entry name" value="Alpha-L RNA-binding motif"/>
    <property type="match status" value="1"/>
</dbReference>
<keyword evidence="3 5" id="KW-0413">Isomerase</keyword>
<proteinExistence type="inferred from homology"/>
<dbReference type="InterPro" id="IPR000748">
    <property type="entry name" value="PsdUridine_synth_RsuA/RluB/E/F"/>
</dbReference>
<dbReference type="InterPro" id="IPR050343">
    <property type="entry name" value="RsuA_PseudoU_synthase"/>
</dbReference>
<protein>
    <recommendedName>
        <fullName evidence="5">Pseudouridine synthase</fullName>
        <ecNumber evidence="5">5.4.99.-</ecNumber>
    </recommendedName>
</protein>
<dbReference type="EC" id="5.4.99.-" evidence="5"/>
<dbReference type="InterPro" id="IPR020094">
    <property type="entry name" value="TruA/RsuA/RluB/E/F_N"/>
</dbReference>
<dbReference type="Gene3D" id="3.30.70.580">
    <property type="entry name" value="Pseudouridine synthase I, catalytic domain, N-terminal subdomain"/>
    <property type="match status" value="1"/>
</dbReference>
<dbReference type="CDD" id="cd02553">
    <property type="entry name" value="PseudoU_synth_RsuA"/>
    <property type="match status" value="1"/>
</dbReference>
<dbReference type="SUPFAM" id="SSF55120">
    <property type="entry name" value="Pseudouridine synthase"/>
    <property type="match status" value="1"/>
</dbReference>
<evidence type="ECO:0000256" key="1">
    <source>
        <dbReference type="ARBA" id="ARBA00008348"/>
    </source>
</evidence>
<dbReference type="Pfam" id="PF01479">
    <property type="entry name" value="S4"/>
    <property type="match status" value="1"/>
</dbReference>
<dbReference type="PROSITE" id="PS50889">
    <property type="entry name" value="S4"/>
    <property type="match status" value="1"/>
</dbReference>
<dbReference type="Gene3D" id="3.10.290.10">
    <property type="entry name" value="RNA-binding S4 domain"/>
    <property type="match status" value="1"/>
</dbReference>
<dbReference type="GO" id="GO:0003723">
    <property type="term" value="F:RNA binding"/>
    <property type="evidence" value="ECO:0007669"/>
    <property type="project" value="UniProtKB-KW"/>
</dbReference>
<dbReference type="InterPro" id="IPR036986">
    <property type="entry name" value="S4_RNA-bd_sf"/>
</dbReference>
<evidence type="ECO:0000259" key="6">
    <source>
        <dbReference type="SMART" id="SM00363"/>
    </source>
</evidence>
<dbReference type="SMART" id="SM00363">
    <property type="entry name" value="S4"/>
    <property type="match status" value="1"/>
</dbReference>
<evidence type="ECO:0000256" key="5">
    <source>
        <dbReference type="RuleBase" id="RU003887"/>
    </source>
</evidence>
<comment type="caution">
    <text evidence="7">The sequence shown here is derived from an EMBL/GenBank/DDBJ whole genome shotgun (WGS) entry which is preliminary data.</text>
</comment>
<feature type="domain" description="RNA-binding S4" evidence="6">
    <location>
        <begin position="3"/>
        <end position="65"/>
    </location>
</feature>
<comment type="similarity">
    <text evidence="1 5">Belongs to the pseudouridine synthase RsuA family.</text>
</comment>
<dbReference type="InterPro" id="IPR002942">
    <property type="entry name" value="S4_RNA-bd"/>
</dbReference>
<dbReference type="InterPro" id="IPR042092">
    <property type="entry name" value="PsdUridine_s_RsuA/RluB/E/F_cat"/>
</dbReference>
<dbReference type="PANTHER" id="PTHR47683">
    <property type="entry name" value="PSEUDOURIDINE SYNTHASE FAMILY PROTEIN-RELATED"/>
    <property type="match status" value="1"/>
</dbReference>
<dbReference type="AlphaFoldDB" id="A0A7C4VHY8"/>
<dbReference type="NCBIfam" id="TIGR00093">
    <property type="entry name" value="pseudouridine synthase"/>
    <property type="match status" value="1"/>
</dbReference>
<dbReference type="PANTHER" id="PTHR47683:SF4">
    <property type="entry name" value="PSEUDOURIDINE SYNTHASE"/>
    <property type="match status" value="1"/>
</dbReference>
<reference evidence="7" key="1">
    <citation type="journal article" date="2020" name="mSystems">
        <title>Genome- and Community-Level Interaction Insights into Carbon Utilization and Element Cycling Functions of Hydrothermarchaeota in Hydrothermal Sediment.</title>
        <authorList>
            <person name="Zhou Z."/>
            <person name="Liu Y."/>
            <person name="Xu W."/>
            <person name="Pan J."/>
            <person name="Luo Z.H."/>
            <person name="Li M."/>
        </authorList>
    </citation>
    <scope>NUCLEOTIDE SEQUENCE [LARGE SCALE GENOMIC DNA]</scope>
    <source>
        <strain evidence="7">HyVt-570</strain>
    </source>
</reference>
<name>A0A7C4VHY8_9DEIN</name>
<evidence type="ECO:0000256" key="2">
    <source>
        <dbReference type="ARBA" id="ARBA00022884"/>
    </source>
</evidence>
<dbReference type="Pfam" id="PF00849">
    <property type="entry name" value="PseudoU_synth_2"/>
    <property type="match status" value="1"/>
</dbReference>
<dbReference type="InterPro" id="IPR006145">
    <property type="entry name" value="PsdUridine_synth_RsuA/RluA"/>
</dbReference>
<dbReference type="Proteomes" id="UP000885759">
    <property type="component" value="Unassembled WGS sequence"/>
</dbReference>